<protein>
    <submittedName>
        <fullName evidence="1">Plectin</fullName>
    </submittedName>
</protein>
<accession>A0A4C2A6S3</accession>
<dbReference type="SUPFAM" id="SSF75399">
    <property type="entry name" value="Plakin repeat"/>
    <property type="match status" value="4"/>
</dbReference>
<dbReference type="InterPro" id="IPR035915">
    <property type="entry name" value="Plakin_repeat_sf"/>
</dbReference>
<dbReference type="GO" id="GO:0005856">
    <property type="term" value="C:cytoskeleton"/>
    <property type="evidence" value="ECO:0007669"/>
    <property type="project" value="InterPro"/>
</dbReference>
<dbReference type="EMBL" id="BGZK01002536">
    <property type="protein sequence ID" value="GBP94695.1"/>
    <property type="molecule type" value="Genomic_DNA"/>
</dbReference>
<reference evidence="1 2" key="1">
    <citation type="journal article" date="2019" name="Commun. Biol.">
        <title>The bagworm genome reveals a unique fibroin gene that provides high tensile strength.</title>
        <authorList>
            <person name="Kono N."/>
            <person name="Nakamura H."/>
            <person name="Ohtoshi R."/>
            <person name="Tomita M."/>
            <person name="Numata K."/>
            <person name="Arakawa K."/>
        </authorList>
    </citation>
    <scope>NUCLEOTIDE SEQUENCE [LARGE SCALE GENOMIC DNA]</scope>
</reference>
<proteinExistence type="predicted"/>
<dbReference type="AlphaFoldDB" id="A0A4C2A6S3"/>
<dbReference type="Proteomes" id="UP000299102">
    <property type="component" value="Unassembled WGS sequence"/>
</dbReference>
<dbReference type="OrthoDB" id="7401532at2759"/>
<evidence type="ECO:0000313" key="1">
    <source>
        <dbReference type="EMBL" id="GBP94695.1"/>
    </source>
</evidence>
<name>A0A4C2A6S3_EUMVA</name>
<dbReference type="InterPro" id="IPR001101">
    <property type="entry name" value="Plectin_repeat"/>
</dbReference>
<dbReference type="SMART" id="SM00250">
    <property type="entry name" value="PLEC"/>
    <property type="match status" value="10"/>
</dbReference>
<evidence type="ECO:0000313" key="2">
    <source>
        <dbReference type="Proteomes" id="UP000299102"/>
    </source>
</evidence>
<dbReference type="Gene3D" id="3.90.1290.10">
    <property type="entry name" value="Plakin repeat"/>
    <property type="match status" value="3"/>
</dbReference>
<keyword evidence="2" id="KW-1185">Reference proteome</keyword>
<dbReference type="STRING" id="151549.A0A4C2A6S3"/>
<comment type="caution">
    <text evidence="1">The sequence shown here is derived from an EMBL/GenBank/DDBJ whole genome shotgun (WGS) entry which is preliminary data.</text>
</comment>
<gene>
    <name evidence="1" type="primary">PLEC</name>
    <name evidence="1" type="ORF">EVAR_66936_1</name>
</gene>
<sequence>MNVFNSETILVKNLSNGKYETLTYALERPLLDRHTGHMVDPKTGKKIPFFECVARNWIIRTIPEKGKPAAIENVIDPATGKVKLDNGRVCSIVDAINNGLLDIQSISVRDPVSGEVIPLRMAIELGVVDMQAGTVIDIQTLKEIPMEDAFKLGFLVPGARKPISLEAAVRKGLYDPETDFKSTTGEEILLQQAIEHGFVELDTCLVKDDERHVIVPGKQAAKEGLLDTVKGCLNSPHIKLNEAFVKGYLISTKKPLSLVDCLLRGLYDPSSAKFKIDDKRVDLKNAISLKLINADELVLLDPKTESIISLTEAINKGYIDPVRGFVINPFAGTKLSLDEALENRILIPPKRKRSLPDAVYRGLYDPKTGEFSNTITREKLSTERAIRRGILDPDSTIVKVAGEILPFEKAALAGIVDGQRGTVKDNDDKPIDFKEAFDRGVLLEAKKPLRLIEAVIKNVYDEADGSFMDPKTGLKLSFAEAVETNLLDDESVQIRDFNTGLYKQLNLVHATVSGVIDGKNAKLVYNNQKITIKHAFDVGILIDVQAPLSLQRALHQGLDDRTGKLTDPKSGRKITLLESIRSFVINPQLPCYFDELQEQMRLRRIRSSRSSYKRTNSFEQKALSLELVMRMQLFRPESGKFCDPTTGEFCDLAEAIQNGFIDPATTIFKNHVTGKELPLNEAIINGDIDVAKGRVFDPKTKSAFNYDIALTRGILVTITKPLTERTEIVKRQESVEFLNQTPVSVVVSKPRNH</sequence>
<organism evidence="1 2">
    <name type="scientific">Eumeta variegata</name>
    <name type="common">Bagworm moth</name>
    <name type="synonym">Eumeta japonica</name>
    <dbReference type="NCBI Taxonomy" id="151549"/>
    <lineage>
        <taxon>Eukaryota</taxon>
        <taxon>Metazoa</taxon>
        <taxon>Ecdysozoa</taxon>
        <taxon>Arthropoda</taxon>
        <taxon>Hexapoda</taxon>
        <taxon>Insecta</taxon>
        <taxon>Pterygota</taxon>
        <taxon>Neoptera</taxon>
        <taxon>Endopterygota</taxon>
        <taxon>Lepidoptera</taxon>
        <taxon>Glossata</taxon>
        <taxon>Ditrysia</taxon>
        <taxon>Tineoidea</taxon>
        <taxon>Psychidae</taxon>
        <taxon>Oiketicinae</taxon>
        <taxon>Eumeta</taxon>
    </lineage>
</organism>